<comment type="subcellular location">
    <subcellularLocation>
        <location evidence="20">Mitochondrion inner membrane</location>
        <topology evidence="20">Peripheral membrane protein</topology>
    </subcellularLocation>
    <text evidence="20">Localizes to the matrix side of the mitochondrion inner membrane.</text>
</comment>
<evidence type="ECO:0000313" key="22">
    <source>
        <dbReference type="Proteomes" id="UP000016665"/>
    </source>
</evidence>
<comment type="function">
    <text evidence="20">A cytochrome P450 monooxygenase that catalyzes the side-chain hydroxylation and cleavage of cholesterol to pregnenolone, the precursor of most steroid hormones. Catalyzes three sequential oxidation reactions of cholesterol, namely the hydroxylation at C22 followed with the hydroxylation at C20 to yield 20R,22R-hydroxycholesterol that is further cleaved between C20 and C22 to yield the C21-steroid pregnenolone and 4-methylpentanal. Mechanistically, uses molecular oxygen inserting one oxygen atom into a substrate and reducing the second into a water molecule. Two electrons are provided by NADPH via a two-protein mitochondrial transfer system comprising flavoprotein FDXR (adrenodoxin/ferredoxin reductase) and nonheme iron-sulfur protein FDX1 or FDX2 (adrenodoxin/ferredoxin).</text>
</comment>
<keyword evidence="7 20" id="KW-0349">Heme</keyword>
<dbReference type="GO" id="GO:0008203">
    <property type="term" value="P:cholesterol metabolic process"/>
    <property type="evidence" value="ECO:0007669"/>
    <property type="project" value="UniProtKB-KW"/>
</dbReference>
<evidence type="ECO:0000256" key="8">
    <source>
        <dbReference type="ARBA" id="ARBA00022723"/>
    </source>
</evidence>
<evidence type="ECO:0000256" key="15">
    <source>
        <dbReference type="ARBA" id="ARBA00023128"/>
    </source>
</evidence>
<evidence type="ECO:0000256" key="20">
    <source>
        <dbReference type="RuleBase" id="RU364077"/>
    </source>
</evidence>
<protein>
    <recommendedName>
        <fullName evidence="5 20">Cholesterol side-chain cleavage enzyme, mitochondrial</fullName>
        <ecNumber evidence="4 20">1.14.15.6</ecNumber>
    </recommendedName>
    <alternativeName>
        <fullName evidence="20">Cholesterol desmolase</fullName>
    </alternativeName>
</protein>
<dbReference type="SUPFAM" id="SSF48264">
    <property type="entry name" value="Cytochrome P450"/>
    <property type="match status" value="1"/>
</dbReference>
<keyword evidence="17 20" id="KW-1207">Sterol metabolism</keyword>
<comment type="pathway">
    <text evidence="2 20">Lipid metabolism; C21-steroid hormone metabolism.</text>
</comment>
<evidence type="ECO:0000256" key="16">
    <source>
        <dbReference type="ARBA" id="ARBA00023136"/>
    </source>
</evidence>
<reference evidence="21" key="3">
    <citation type="submission" date="2025-09" db="UniProtKB">
        <authorList>
            <consortium name="Ensembl"/>
        </authorList>
    </citation>
    <scope>IDENTIFICATION</scope>
</reference>
<comment type="cofactor">
    <cofactor evidence="1 20">
        <name>heme</name>
        <dbReference type="ChEBI" id="CHEBI:30413"/>
    </cofactor>
</comment>
<dbReference type="HOGENOM" id="CLU_001570_28_4_1"/>
<dbReference type="InterPro" id="IPR050479">
    <property type="entry name" value="CYP11_CYP27_families"/>
</dbReference>
<dbReference type="InterPro" id="IPR001128">
    <property type="entry name" value="Cyt_P450"/>
</dbReference>
<evidence type="ECO:0000256" key="2">
    <source>
        <dbReference type="ARBA" id="ARBA00005108"/>
    </source>
</evidence>
<keyword evidence="11 20" id="KW-0560">Oxidoreductase</keyword>
<evidence type="ECO:0000256" key="9">
    <source>
        <dbReference type="ARBA" id="ARBA00022792"/>
    </source>
</evidence>
<dbReference type="AlphaFoldDB" id="U3KCJ7"/>
<dbReference type="GO" id="GO:0034650">
    <property type="term" value="P:cortisol metabolic process"/>
    <property type="evidence" value="ECO:0007669"/>
    <property type="project" value="TreeGrafter"/>
</dbReference>
<dbReference type="GO" id="GO:0071375">
    <property type="term" value="P:cellular response to peptide hormone stimulus"/>
    <property type="evidence" value="ECO:0007669"/>
    <property type="project" value="TreeGrafter"/>
</dbReference>
<keyword evidence="10 20" id="KW-0809">Transit peptide</keyword>
<dbReference type="InterPro" id="IPR036396">
    <property type="entry name" value="Cyt_P450_sf"/>
</dbReference>
<accession>U3KCJ7</accession>
<reference evidence="21" key="2">
    <citation type="submission" date="2025-08" db="UniProtKB">
        <authorList>
            <consortium name="Ensembl"/>
        </authorList>
    </citation>
    <scope>IDENTIFICATION</scope>
</reference>
<dbReference type="Proteomes" id="UP000016665">
    <property type="component" value="Chromosome 10"/>
</dbReference>
<evidence type="ECO:0000256" key="17">
    <source>
        <dbReference type="ARBA" id="ARBA00023166"/>
    </source>
</evidence>
<keyword evidence="16 20" id="KW-0472">Membrane</keyword>
<evidence type="ECO:0000256" key="1">
    <source>
        <dbReference type="ARBA" id="ARBA00001971"/>
    </source>
</evidence>
<keyword evidence="8 20" id="KW-0479">Metal-binding</keyword>
<proteinExistence type="inferred from homology"/>
<evidence type="ECO:0000256" key="10">
    <source>
        <dbReference type="ARBA" id="ARBA00022946"/>
    </source>
</evidence>
<comment type="similarity">
    <text evidence="3 20">Belongs to the cytochrome P450 family.</text>
</comment>
<keyword evidence="14 20" id="KW-0443">Lipid metabolism</keyword>
<evidence type="ECO:0000256" key="18">
    <source>
        <dbReference type="ARBA" id="ARBA00023221"/>
    </source>
</evidence>
<evidence type="ECO:0000256" key="19">
    <source>
        <dbReference type="ARBA" id="ARBA00023250"/>
    </source>
</evidence>
<evidence type="ECO:0000256" key="4">
    <source>
        <dbReference type="ARBA" id="ARBA00012764"/>
    </source>
</evidence>
<keyword evidence="19 20" id="KW-0755">Steroidogenesis</keyword>
<dbReference type="Pfam" id="PF00067">
    <property type="entry name" value="p450"/>
    <property type="match status" value="2"/>
</dbReference>
<evidence type="ECO:0000256" key="6">
    <source>
        <dbReference type="ARBA" id="ARBA00022548"/>
    </source>
</evidence>
<keyword evidence="6 20" id="KW-0153">Cholesterol metabolism</keyword>
<keyword evidence="22" id="KW-1185">Reference proteome</keyword>
<dbReference type="PANTHER" id="PTHR24279:SF3">
    <property type="entry name" value="CHOLESTEROL SIDE-CHAIN CLEAVAGE ENZYME, MITOCHONDRIAL"/>
    <property type="match status" value="1"/>
</dbReference>
<evidence type="ECO:0000256" key="14">
    <source>
        <dbReference type="ARBA" id="ARBA00023098"/>
    </source>
</evidence>
<evidence type="ECO:0000256" key="3">
    <source>
        <dbReference type="ARBA" id="ARBA00010617"/>
    </source>
</evidence>
<dbReference type="GO" id="GO:0006700">
    <property type="term" value="P:C21-steroid hormone biosynthetic process"/>
    <property type="evidence" value="ECO:0007669"/>
    <property type="project" value="TreeGrafter"/>
</dbReference>
<name>U3KCJ7_FICAL</name>
<dbReference type="GO" id="GO:0008386">
    <property type="term" value="F:cholesterol monooxygenase (side-chain-cleaving) activity"/>
    <property type="evidence" value="ECO:0007669"/>
    <property type="project" value="UniProtKB-EC"/>
</dbReference>
<evidence type="ECO:0000256" key="5">
    <source>
        <dbReference type="ARBA" id="ARBA00019844"/>
    </source>
</evidence>
<evidence type="ECO:0000256" key="12">
    <source>
        <dbReference type="ARBA" id="ARBA00023004"/>
    </source>
</evidence>
<dbReference type="Ensembl" id="ENSFALT00000012801.2">
    <property type="protein sequence ID" value="ENSFALP00000012751.2"/>
    <property type="gene ID" value="ENSFALG00000012201.2"/>
</dbReference>
<reference evidence="21 22" key="1">
    <citation type="journal article" date="2012" name="Nature">
        <title>The genomic landscape of species divergence in Ficedula flycatchers.</title>
        <authorList>
            <person name="Ellegren H."/>
            <person name="Smeds L."/>
            <person name="Burri R."/>
            <person name="Olason P.I."/>
            <person name="Backstrom N."/>
            <person name="Kawakami T."/>
            <person name="Kunstner A."/>
            <person name="Makinen H."/>
            <person name="Nadachowska-Brzyska K."/>
            <person name="Qvarnstrom A."/>
            <person name="Uebbing S."/>
            <person name="Wolf J.B."/>
        </authorList>
    </citation>
    <scope>NUCLEOTIDE SEQUENCE [LARGE SCALE GENOMIC DNA]</scope>
</reference>
<comment type="catalytic activity">
    <reaction evidence="20">
        <text>6 reduced [adrenodoxin] + cholesterol + 3 O2 + 6 H(+) = 4-methylpentanal + pregnenolone + 6 oxidized [adrenodoxin] + 4 H2O</text>
        <dbReference type="Rhea" id="RHEA:35739"/>
        <dbReference type="Rhea" id="RHEA-COMP:9998"/>
        <dbReference type="Rhea" id="RHEA-COMP:9999"/>
        <dbReference type="ChEBI" id="CHEBI:15377"/>
        <dbReference type="ChEBI" id="CHEBI:15378"/>
        <dbReference type="ChEBI" id="CHEBI:15379"/>
        <dbReference type="ChEBI" id="CHEBI:16113"/>
        <dbReference type="ChEBI" id="CHEBI:16581"/>
        <dbReference type="ChEBI" id="CHEBI:17998"/>
        <dbReference type="ChEBI" id="CHEBI:33737"/>
        <dbReference type="ChEBI" id="CHEBI:33738"/>
        <dbReference type="EC" id="1.14.15.6"/>
    </reaction>
</comment>
<keyword evidence="15 20" id="KW-0496">Mitochondrion</keyword>
<dbReference type="GeneTree" id="ENSGT00940000158575"/>
<dbReference type="UniPathway" id="UPA00229"/>
<dbReference type="Gene3D" id="1.10.630.10">
    <property type="entry name" value="Cytochrome P450"/>
    <property type="match status" value="2"/>
</dbReference>
<keyword evidence="13 20" id="KW-0503">Monooxygenase</keyword>
<dbReference type="PANTHER" id="PTHR24279">
    <property type="entry name" value="CYTOCHROME P450"/>
    <property type="match status" value="1"/>
</dbReference>
<keyword evidence="18 20" id="KW-0753">Steroid metabolism</keyword>
<evidence type="ECO:0000313" key="21">
    <source>
        <dbReference type="Ensembl" id="ENSFALP00000012751.2"/>
    </source>
</evidence>
<evidence type="ECO:0000256" key="13">
    <source>
        <dbReference type="ARBA" id="ARBA00023033"/>
    </source>
</evidence>
<keyword evidence="9" id="KW-0999">Mitochondrion inner membrane</keyword>
<organism evidence="21 22">
    <name type="scientific">Ficedula albicollis</name>
    <name type="common">Collared flycatcher</name>
    <name type="synonym">Muscicapa albicollis</name>
    <dbReference type="NCBI Taxonomy" id="59894"/>
    <lineage>
        <taxon>Eukaryota</taxon>
        <taxon>Metazoa</taxon>
        <taxon>Chordata</taxon>
        <taxon>Craniata</taxon>
        <taxon>Vertebrata</taxon>
        <taxon>Euteleostomi</taxon>
        <taxon>Archelosauria</taxon>
        <taxon>Archosauria</taxon>
        <taxon>Dinosauria</taxon>
        <taxon>Saurischia</taxon>
        <taxon>Theropoda</taxon>
        <taxon>Coelurosauria</taxon>
        <taxon>Aves</taxon>
        <taxon>Neognathae</taxon>
        <taxon>Neoaves</taxon>
        <taxon>Telluraves</taxon>
        <taxon>Australaves</taxon>
        <taxon>Passeriformes</taxon>
        <taxon>Muscicapidae</taxon>
        <taxon>Ficedula</taxon>
    </lineage>
</organism>
<dbReference type="GO" id="GO:0020037">
    <property type="term" value="F:heme binding"/>
    <property type="evidence" value="ECO:0007669"/>
    <property type="project" value="InterPro"/>
</dbReference>
<dbReference type="PRINTS" id="PR00408">
    <property type="entry name" value="MITP450"/>
</dbReference>
<dbReference type="GO" id="GO:0005506">
    <property type="term" value="F:iron ion binding"/>
    <property type="evidence" value="ECO:0007669"/>
    <property type="project" value="InterPro"/>
</dbReference>
<dbReference type="EC" id="1.14.15.6" evidence="4 20"/>
<evidence type="ECO:0000256" key="7">
    <source>
        <dbReference type="ARBA" id="ARBA00022617"/>
    </source>
</evidence>
<dbReference type="InterPro" id="IPR002399">
    <property type="entry name" value="Cyt_P450_mitochondrial"/>
</dbReference>
<keyword evidence="12 20" id="KW-0408">Iron</keyword>
<evidence type="ECO:0000256" key="11">
    <source>
        <dbReference type="ARBA" id="ARBA00023002"/>
    </source>
</evidence>
<dbReference type="GO" id="GO:0005743">
    <property type="term" value="C:mitochondrial inner membrane"/>
    <property type="evidence" value="ECO:0007669"/>
    <property type="project" value="UniProtKB-SubCell"/>
</dbReference>
<dbReference type="STRING" id="59894.ENSFALP00000012751"/>
<dbReference type="GO" id="GO:0006704">
    <property type="term" value="P:glucocorticoid biosynthetic process"/>
    <property type="evidence" value="ECO:0007669"/>
    <property type="project" value="TreeGrafter"/>
</dbReference>
<dbReference type="eggNOG" id="KOG0159">
    <property type="taxonomic scope" value="Eukaryota"/>
</dbReference>
<sequence>RPFNQVPGEWRAGWLNLYRFWQEGGLTNLHLIMARKFRRFGPIYRSKLGVYDSVNIISPGDAAALFQAEGALPERFSVPPWVAYRDLRNKPYGVLLKTGEAWRSDRLLLNKEVLAPEALPAFVPLLSAVGEDFVRRARAQAAMSLSPAVCHVLCGQRLGLLPVPVATMTMPMPMSPCVPSRVPRAVRAAAEQVLAALSRSWQLRALSLSPQTSMTLQWAMLELARAPSVQEQLRAEVLAAKREAGGDREKMLKSTRLLKAAIKETLR</sequence>